<reference evidence="1 2" key="2">
    <citation type="submission" date="2019-07" db="EMBL/GenBank/DDBJ databases">
        <authorList>
            <person name="Huang Y."/>
        </authorList>
    </citation>
    <scope>NUCLEOTIDE SEQUENCE [LARGE SCALE GENOMIC DNA]</scope>
    <source>
        <strain evidence="1 2">HY188</strain>
    </source>
</reference>
<sequence length="66" mass="7636">MASIQTLSDSDRRVLARWALSCAERVLPRLGRTEVFWMYLQSNYELGLERRVLRAKIATIRPGRSA</sequence>
<name>A0A516X281_9ACTN</name>
<dbReference type="RefSeq" id="WP_143907622.1">
    <property type="nucleotide sequence ID" value="NZ_CP041765.1"/>
</dbReference>
<gene>
    <name evidence="1" type="ORF">FO059_07330</name>
</gene>
<proteinExistence type="predicted"/>
<dbReference type="OrthoDB" id="3174593at2"/>
<dbReference type="KEGG" id="toy:FO059_07330"/>
<dbReference type="AlphaFoldDB" id="A0A516X281"/>
<keyword evidence="2" id="KW-1185">Reference proteome</keyword>
<accession>A0A516X281</accession>
<reference evidence="1 2" key="1">
    <citation type="submission" date="2019-07" db="EMBL/GenBank/DDBJ databases">
        <title>Tomitella cavernea sp. nov., an actinomycete isolated from soil.</title>
        <authorList>
            <person name="Cheng J."/>
        </authorList>
    </citation>
    <scope>NUCLEOTIDE SEQUENCE [LARGE SCALE GENOMIC DNA]</scope>
    <source>
        <strain evidence="1 2">HY188</strain>
    </source>
</reference>
<dbReference type="EMBL" id="CP041765">
    <property type="protein sequence ID" value="QDQ97182.1"/>
    <property type="molecule type" value="Genomic_DNA"/>
</dbReference>
<evidence type="ECO:0000313" key="1">
    <source>
        <dbReference type="EMBL" id="QDQ97182.1"/>
    </source>
</evidence>
<organism evidence="1 2">
    <name type="scientific">Tomitella fengzijianii</name>
    <dbReference type="NCBI Taxonomy" id="2597660"/>
    <lineage>
        <taxon>Bacteria</taxon>
        <taxon>Bacillati</taxon>
        <taxon>Actinomycetota</taxon>
        <taxon>Actinomycetes</taxon>
        <taxon>Mycobacteriales</taxon>
        <taxon>Tomitella</taxon>
    </lineage>
</organism>
<protein>
    <submittedName>
        <fullName evidence="1">Uncharacterized protein</fullName>
    </submittedName>
</protein>
<dbReference type="Proteomes" id="UP000317344">
    <property type="component" value="Chromosome"/>
</dbReference>
<evidence type="ECO:0000313" key="2">
    <source>
        <dbReference type="Proteomes" id="UP000317344"/>
    </source>
</evidence>